<evidence type="ECO:0000313" key="2">
    <source>
        <dbReference type="Proteomes" id="UP000279259"/>
    </source>
</evidence>
<keyword evidence="2" id="KW-1185">Reference proteome</keyword>
<sequence length="371" mass="41510">MVSDATAAIIVAGISGALSVATALFAAWAGQHSAAQQDKRHAEAERIRGIEAGKLRELDERQATKLRELGHKQDECLLEIQSDQAKELQRFQSEQAEKLQLLRAGQELALANLRSEQETRLARLRQDLLDTHDREAQASEAAKLVAKYRDPLLRSAYDVQSRIYNIYERGFRGGADDEGYFRDNTLYVLAEFLGWLEILRREMQFLDLGAEETTRKLRLCLDRIQGVMASRLGSLSESESGDELYVYRGQQRAIGEIMTARIDHRGGAGEGAGATTGGTVAVGRHLECIGYATFVSLQNQPDFAKWFKRLGSAVTRLPAQWPRPDRWVFLQQALIDLIDLLDRMSSGFPIGTNASGCAVEMVALRRMERKR</sequence>
<evidence type="ECO:0000313" key="1">
    <source>
        <dbReference type="EMBL" id="RSH94397.1"/>
    </source>
</evidence>
<accession>A0A427YTI9</accession>
<comment type="caution">
    <text evidence="1">The sequence shown here is derived from an EMBL/GenBank/DDBJ whole genome shotgun (WGS) entry which is preliminary data.</text>
</comment>
<dbReference type="OrthoDB" id="531190at2759"/>
<dbReference type="STRING" id="1890683.A0A427YTI9"/>
<organism evidence="1 2">
    <name type="scientific">Saitozyma podzolica</name>
    <dbReference type="NCBI Taxonomy" id="1890683"/>
    <lineage>
        <taxon>Eukaryota</taxon>
        <taxon>Fungi</taxon>
        <taxon>Dikarya</taxon>
        <taxon>Basidiomycota</taxon>
        <taxon>Agaricomycotina</taxon>
        <taxon>Tremellomycetes</taxon>
        <taxon>Tremellales</taxon>
        <taxon>Trimorphomycetaceae</taxon>
        <taxon>Saitozyma</taxon>
    </lineage>
</organism>
<dbReference type="EMBL" id="RSCD01000002">
    <property type="protein sequence ID" value="RSH94397.1"/>
    <property type="molecule type" value="Genomic_DNA"/>
</dbReference>
<reference evidence="1 2" key="1">
    <citation type="submission" date="2018-11" db="EMBL/GenBank/DDBJ databases">
        <title>Genome sequence of Saitozyma podzolica DSM 27192.</title>
        <authorList>
            <person name="Aliyu H."/>
            <person name="Gorte O."/>
            <person name="Ochsenreither K."/>
        </authorList>
    </citation>
    <scope>NUCLEOTIDE SEQUENCE [LARGE SCALE GENOMIC DNA]</scope>
    <source>
        <strain evidence="1 2">DSM 27192</strain>
    </source>
</reference>
<proteinExistence type="predicted"/>
<dbReference type="AlphaFoldDB" id="A0A427YTI9"/>
<name>A0A427YTI9_9TREE</name>
<dbReference type="Proteomes" id="UP000279259">
    <property type="component" value="Unassembled WGS sequence"/>
</dbReference>
<gene>
    <name evidence="1" type="ORF">EHS25_004200</name>
</gene>
<protein>
    <submittedName>
        <fullName evidence="1">Uncharacterized protein</fullName>
    </submittedName>
</protein>